<feature type="compositionally biased region" description="Polar residues" evidence="1">
    <location>
        <begin position="566"/>
        <end position="575"/>
    </location>
</feature>
<gene>
    <name evidence="2" type="ORF">MAUB_47100</name>
</gene>
<feature type="region of interest" description="Disordered" evidence="1">
    <location>
        <begin position="71"/>
        <end position="109"/>
    </location>
</feature>
<evidence type="ECO:0000313" key="2">
    <source>
        <dbReference type="EMBL" id="BBX86837.1"/>
    </source>
</evidence>
<sequence>MTSGVQQIGNVGCITKALLDALNQIENQVASSQIGPDGKPLGTAVYMHQMTGYPIDPKDYAHAWTPGGGDSAASFGDDGTFNAPAQASSSTPAAGPPGSVYPPPAAPDPQMEASINAAFNTSQLVDHMLEVTQNGVATAWPDRDVSVEYYTIITGMQPIDQSPPAQDVLNRVAAAQNLLYLKDSNGNFIGYTPLYAQFRRNQQAWTDAIAAQAQAYAQAMADPVAGQSWPIVAESYASKVTAALNDFNSMGRQQVQDALDIIATEGEGAVTALAAMAKQMYGAYQVQLAGGISANVPWSYISPSSWWDYADDSFGVQKITGTSQHHDATTGTAAGSFADNWQHQQSQSNSGSGGFNIGWFGASTTDSHSDANNASGSHANQYNWTSHEDNSSSASVQFEYFVATIERPWFLGDLFNIKGWYMVKQRANCISDGTVANQIGDKTPALLPMVPKAFLIIRNVNITCDDWGDFGDAFNKANQAAQSSGQSSSNQVAVSASYMFCVANASAQHQDQQSSGAFGSQQTSSGFTFTSDGKKGGTLQLLGSQIAGWIGQIQPAAPLMDDPTLPKQNSTNSPQAMAGGAAPAAAAAVGAAAAPGS</sequence>
<feature type="region of interest" description="Disordered" evidence="1">
    <location>
        <begin position="557"/>
        <end position="584"/>
    </location>
</feature>
<dbReference type="EMBL" id="AP022577">
    <property type="protein sequence ID" value="BBX86837.1"/>
    <property type="molecule type" value="Genomic_DNA"/>
</dbReference>
<dbReference type="Proteomes" id="UP000465609">
    <property type="component" value="Chromosome"/>
</dbReference>
<evidence type="ECO:0008006" key="4">
    <source>
        <dbReference type="Google" id="ProtNLM"/>
    </source>
</evidence>
<feature type="compositionally biased region" description="Low complexity" evidence="1">
    <location>
        <begin position="71"/>
        <end position="98"/>
    </location>
</feature>
<name>A0ABM7IJA4_9MYCO</name>
<protein>
    <recommendedName>
        <fullName evidence="4">Bacteriophage protein</fullName>
    </recommendedName>
</protein>
<keyword evidence="3" id="KW-1185">Reference proteome</keyword>
<dbReference type="RefSeq" id="WP_138229213.1">
    <property type="nucleotide sequence ID" value="NZ_AP022577.1"/>
</dbReference>
<organism evidence="2 3">
    <name type="scientific">Mycolicibacterium aubagnense</name>
    <dbReference type="NCBI Taxonomy" id="319707"/>
    <lineage>
        <taxon>Bacteria</taxon>
        <taxon>Bacillati</taxon>
        <taxon>Actinomycetota</taxon>
        <taxon>Actinomycetes</taxon>
        <taxon>Mycobacteriales</taxon>
        <taxon>Mycobacteriaceae</taxon>
        <taxon>Mycolicibacterium</taxon>
    </lineage>
</organism>
<proteinExistence type="predicted"/>
<accession>A0ABM7IJA4</accession>
<evidence type="ECO:0000256" key="1">
    <source>
        <dbReference type="SAM" id="MobiDB-lite"/>
    </source>
</evidence>
<reference evidence="2 3" key="1">
    <citation type="journal article" date="2019" name="Emerg. Microbes Infect.">
        <title>Comprehensive subspecies identification of 175 nontuberculous mycobacteria species based on 7547 genomic profiles.</title>
        <authorList>
            <person name="Matsumoto Y."/>
            <person name="Kinjo T."/>
            <person name="Motooka D."/>
            <person name="Nabeya D."/>
            <person name="Jung N."/>
            <person name="Uechi K."/>
            <person name="Horii T."/>
            <person name="Iida T."/>
            <person name="Fujita J."/>
            <person name="Nakamura S."/>
        </authorList>
    </citation>
    <scope>NUCLEOTIDE SEQUENCE [LARGE SCALE GENOMIC DNA]</scope>
    <source>
        <strain evidence="2 3">JCM 15296</strain>
    </source>
</reference>
<evidence type="ECO:0000313" key="3">
    <source>
        <dbReference type="Proteomes" id="UP000465609"/>
    </source>
</evidence>